<accession>A0AAV1HTY7</accession>
<evidence type="ECO:0008006" key="10">
    <source>
        <dbReference type="Google" id="ProtNLM"/>
    </source>
</evidence>
<dbReference type="Pfam" id="PF04147">
    <property type="entry name" value="Nop14"/>
    <property type="match status" value="1"/>
</dbReference>
<dbReference type="PANTHER" id="PTHR23183">
    <property type="entry name" value="NOP14"/>
    <property type="match status" value="1"/>
</dbReference>
<feature type="region of interest" description="Disordered" evidence="7">
    <location>
        <begin position="239"/>
        <end position="260"/>
    </location>
</feature>
<gene>
    <name evidence="8" type="ORF">CVIRNUC_001270</name>
</gene>
<feature type="region of interest" description="Disordered" evidence="7">
    <location>
        <begin position="165"/>
        <end position="188"/>
    </location>
</feature>
<evidence type="ECO:0000256" key="3">
    <source>
        <dbReference type="ARBA" id="ARBA00022517"/>
    </source>
</evidence>
<comment type="subcellular location">
    <subcellularLocation>
        <location evidence="1">Nucleus</location>
        <location evidence="1">Nucleolus</location>
    </subcellularLocation>
</comment>
<proteinExistence type="inferred from homology"/>
<name>A0AAV1HTY7_9CHLO</name>
<reference evidence="8 9" key="1">
    <citation type="submission" date="2023-10" db="EMBL/GenBank/DDBJ databases">
        <authorList>
            <person name="Maclean D."/>
            <person name="Macfadyen A."/>
        </authorList>
    </citation>
    <scope>NUCLEOTIDE SEQUENCE [LARGE SCALE GENOMIC DNA]</scope>
</reference>
<feature type="compositionally biased region" description="Acidic residues" evidence="7">
    <location>
        <begin position="351"/>
        <end position="379"/>
    </location>
</feature>
<dbReference type="GO" id="GO:0032040">
    <property type="term" value="C:small-subunit processome"/>
    <property type="evidence" value="ECO:0007669"/>
    <property type="project" value="InterPro"/>
</dbReference>
<protein>
    <recommendedName>
        <fullName evidence="10">Nucleolar protein 14</fullName>
    </recommendedName>
</protein>
<evidence type="ECO:0000313" key="9">
    <source>
        <dbReference type="Proteomes" id="UP001314263"/>
    </source>
</evidence>
<evidence type="ECO:0000313" key="8">
    <source>
        <dbReference type="EMBL" id="CAK0740705.1"/>
    </source>
</evidence>
<dbReference type="AlphaFoldDB" id="A0AAV1HTY7"/>
<dbReference type="EMBL" id="CAUYUE010000002">
    <property type="protein sequence ID" value="CAK0740705.1"/>
    <property type="molecule type" value="Genomic_DNA"/>
</dbReference>
<comment type="caution">
    <text evidence="8">The sequence shown here is derived from an EMBL/GenBank/DDBJ whole genome shotgun (WGS) entry which is preliminary data.</text>
</comment>
<evidence type="ECO:0000256" key="4">
    <source>
        <dbReference type="ARBA" id="ARBA00022552"/>
    </source>
</evidence>
<evidence type="ECO:0000256" key="7">
    <source>
        <dbReference type="SAM" id="MobiDB-lite"/>
    </source>
</evidence>
<feature type="region of interest" description="Disordered" evidence="7">
    <location>
        <begin position="301"/>
        <end position="489"/>
    </location>
</feature>
<keyword evidence="9" id="KW-1185">Reference proteome</keyword>
<evidence type="ECO:0000256" key="6">
    <source>
        <dbReference type="ARBA" id="ARBA00024695"/>
    </source>
</evidence>
<evidence type="ECO:0000256" key="2">
    <source>
        <dbReference type="ARBA" id="ARBA00007466"/>
    </source>
</evidence>
<dbReference type="InterPro" id="IPR007276">
    <property type="entry name" value="Nop14"/>
</dbReference>
<organism evidence="8 9">
    <name type="scientific">Coccomyxa viridis</name>
    <dbReference type="NCBI Taxonomy" id="1274662"/>
    <lineage>
        <taxon>Eukaryota</taxon>
        <taxon>Viridiplantae</taxon>
        <taxon>Chlorophyta</taxon>
        <taxon>core chlorophytes</taxon>
        <taxon>Trebouxiophyceae</taxon>
        <taxon>Trebouxiophyceae incertae sedis</taxon>
        <taxon>Coccomyxaceae</taxon>
        <taxon>Coccomyxa</taxon>
    </lineage>
</organism>
<keyword evidence="4" id="KW-0698">rRNA processing</keyword>
<keyword evidence="3" id="KW-0690">Ribosome biogenesis</keyword>
<comment type="similarity">
    <text evidence="2">Belongs to the NOP14 family.</text>
</comment>
<comment type="function">
    <text evidence="6">Involved in nucleolar processing of pre-18S ribosomal RNA. Has a role in the nuclear export of 40S pre-ribosomal subunit to the cytoplasm.</text>
</comment>
<feature type="region of interest" description="Disordered" evidence="7">
    <location>
        <begin position="919"/>
        <end position="940"/>
    </location>
</feature>
<dbReference type="Proteomes" id="UP001314263">
    <property type="component" value="Unassembled WGS sequence"/>
</dbReference>
<keyword evidence="5" id="KW-0539">Nucleus</keyword>
<evidence type="ECO:0000256" key="1">
    <source>
        <dbReference type="ARBA" id="ARBA00004604"/>
    </source>
</evidence>
<sequence length="940" mass="102695">MGKTRNVKPWRAAAEQIAQPNAFERIYNRKKFDVLGKKQKGERKQGKARSDAVTKRKGTLLVEYRGMQKSNAFVDQRFGEDDFSLTAGDKAIARFQKQRMKELKGDKFALLDDDEEQLTHMGKSLAADDFQLEGDRQLWGDDEDDDAGLEDSIVRDFHFGGGFIQKRRSTEDDGAGEQPAEAPKSKKEVMEELIAKSKAGKAAKAMQKEADLTATDVLDASFESLLRAGDLSALMKEKGAKHARVGGQASQDPEDEDAEFDRMRRELAFESRAKVSDRTKTPEELAELERARLEALEKQRLKRMTAAADAEAREGEEPAGEPALATGGYAARRQKRQKLVLDAENGPSGDALDENFELSGDEEDDEEGSAEDGDSEGDAELNATDAKRAAQAAGNHPLQQNFQAAASELLKKYGVATDDAGEQSEDREQSEEDDEEGESEDEEAEDGVEGPAEAESDEGSKDEEQQEVARAASGHEAGTSGRTQKAPSQDLAYSIEAPESYEQFARLVAGRSAMDLSTAIQRIMACSAVALAAQNRRKLQVLYGILVQHFARLAGQAPLPIAHLDALAAQLLDLTAEVPFYAATVARARLSRLQERLDAALSDSGSDESPWPTTRGLLLLKLWVLLFPISDRRHPVLTPAAILVSAHLALCRLTCAMDIARGLFLSSLALHMAAPGRRYVPEPLNFAVRVLESVSASSQAPLAHSSNPPFTTAADWLKLGGTEQAADSASEGLLSMYEVLAREPGDAYFGTRGFQCSAITAAVEVVDRAADLCADLAALPEILAPAQRALAHLTGLNKLPESLAMRAREVLRALASAAELRTAARKPLTRRSATKAPEIKLLNPRFEEEYAAGKDYDPDRERSEAKRLRRQLQKERRGAMRELRKDAAFLGEVRDRDKAAAGAERRAGMRANMLFLEQQEADFKSGGQGGMGKFGKKRKR</sequence>
<dbReference type="GO" id="GO:0030490">
    <property type="term" value="P:maturation of SSU-rRNA"/>
    <property type="evidence" value="ECO:0007669"/>
    <property type="project" value="TreeGrafter"/>
</dbReference>
<dbReference type="GO" id="GO:0030692">
    <property type="term" value="C:Noc4p-Nop14p complex"/>
    <property type="evidence" value="ECO:0007669"/>
    <property type="project" value="TreeGrafter"/>
</dbReference>
<feature type="compositionally biased region" description="Acidic residues" evidence="7">
    <location>
        <begin position="419"/>
        <end position="457"/>
    </location>
</feature>
<evidence type="ECO:0000256" key="5">
    <source>
        <dbReference type="ARBA" id="ARBA00023242"/>
    </source>
</evidence>
<dbReference type="PANTHER" id="PTHR23183:SF0">
    <property type="entry name" value="NUCLEOLAR PROTEIN 14"/>
    <property type="match status" value="1"/>
</dbReference>